<sequence length="396" mass="41454">MIPPIPLHEAQARLLELVRQTPVETVPCEDALGRYLAEPVLAGRRQPSADLSAMDGFAVAADGPWRIVGESRCGAPFEGTLKPGEATKISTGAHMPVGADAVVVIEDAELGDANSLRAAETPVPGRHIRRAGEDFEAGSRILDAGTRVMAPQIALARMAGESALRVRAVPKLSILECGDELAEDQADCAAHQIPATNGAMLRAMAKAERVHIEHGPPVADNLDSLIAAVEAQSAADLLVFSGGASVGDHDLVRPALERSGANIDFWRVAIKPGKPLMVATRGSQIILGLPGNPVSSYVTAFLFMLPALRKMLGAERCIPHPLALPCSEALPEGGPRRTFIRARLENGTAVPLAQQSSGALGALAQTDVLIERAEHCAATDAGAHVPAYLLGNGYLA</sequence>
<keyword evidence="9" id="KW-1185">Reference proteome</keyword>
<evidence type="ECO:0000259" key="7">
    <source>
        <dbReference type="SMART" id="SM00852"/>
    </source>
</evidence>
<organism evidence="8 9">
    <name type="scientific">Pontixanthobacter aquaemixtae</name>
    <dbReference type="NCBI Taxonomy" id="1958940"/>
    <lineage>
        <taxon>Bacteria</taxon>
        <taxon>Pseudomonadati</taxon>
        <taxon>Pseudomonadota</taxon>
        <taxon>Alphaproteobacteria</taxon>
        <taxon>Sphingomonadales</taxon>
        <taxon>Erythrobacteraceae</taxon>
        <taxon>Pontixanthobacter</taxon>
    </lineage>
</organism>
<dbReference type="SMART" id="SM00852">
    <property type="entry name" value="MoCF_biosynth"/>
    <property type="match status" value="1"/>
</dbReference>
<dbReference type="AlphaFoldDB" id="A0A844ZS56"/>
<dbReference type="InterPro" id="IPR038987">
    <property type="entry name" value="MoeA-like"/>
</dbReference>
<keyword evidence="6" id="KW-0479">Metal-binding</keyword>
<dbReference type="InterPro" id="IPR008284">
    <property type="entry name" value="MoCF_biosynth_CS"/>
</dbReference>
<dbReference type="GO" id="GO:0046872">
    <property type="term" value="F:metal ion binding"/>
    <property type="evidence" value="ECO:0007669"/>
    <property type="project" value="UniProtKB-UniRule"/>
</dbReference>
<keyword evidence="6" id="KW-0500">Molybdenum</keyword>
<dbReference type="EMBL" id="WTYX01000001">
    <property type="protein sequence ID" value="MXO90324.1"/>
    <property type="molecule type" value="Genomic_DNA"/>
</dbReference>
<evidence type="ECO:0000313" key="8">
    <source>
        <dbReference type="EMBL" id="MXO90324.1"/>
    </source>
</evidence>
<comment type="similarity">
    <text evidence="3 6">Belongs to the MoeA family.</text>
</comment>
<evidence type="ECO:0000256" key="6">
    <source>
        <dbReference type="RuleBase" id="RU365090"/>
    </source>
</evidence>
<gene>
    <name evidence="8" type="ORF">GRI41_05795</name>
</gene>
<dbReference type="PANTHER" id="PTHR10192">
    <property type="entry name" value="MOLYBDOPTERIN BIOSYNTHESIS PROTEIN"/>
    <property type="match status" value="1"/>
</dbReference>
<dbReference type="UniPathway" id="UPA00344"/>
<dbReference type="InterPro" id="IPR005111">
    <property type="entry name" value="MoeA_C_domain_IV"/>
</dbReference>
<dbReference type="GO" id="GO:0006777">
    <property type="term" value="P:Mo-molybdopterin cofactor biosynthetic process"/>
    <property type="evidence" value="ECO:0007669"/>
    <property type="project" value="UniProtKB-UniRule"/>
</dbReference>
<dbReference type="SUPFAM" id="SSF53218">
    <property type="entry name" value="Molybdenum cofactor biosynthesis proteins"/>
    <property type="match status" value="1"/>
</dbReference>
<dbReference type="Gene3D" id="2.40.340.10">
    <property type="entry name" value="MoeA, C-terminal, domain IV"/>
    <property type="match status" value="1"/>
</dbReference>
<dbReference type="Pfam" id="PF03453">
    <property type="entry name" value="MoeA_N"/>
    <property type="match status" value="1"/>
</dbReference>
<dbReference type="EC" id="2.10.1.1" evidence="6"/>
<dbReference type="InterPro" id="IPR005110">
    <property type="entry name" value="MoeA_linker/N"/>
</dbReference>
<accession>A0A844ZS56</accession>
<dbReference type="InterPro" id="IPR001453">
    <property type="entry name" value="MoaB/Mog_dom"/>
</dbReference>
<evidence type="ECO:0000256" key="1">
    <source>
        <dbReference type="ARBA" id="ARBA00002901"/>
    </source>
</evidence>
<comment type="caution">
    <text evidence="8">The sequence shown here is derived from an EMBL/GenBank/DDBJ whole genome shotgun (WGS) entry which is preliminary data.</text>
</comment>
<dbReference type="SUPFAM" id="SSF63867">
    <property type="entry name" value="MoeA C-terminal domain-like"/>
    <property type="match status" value="1"/>
</dbReference>
<name>A0A844ZS56_9SPHN</name>
<dbReference type="GO" id="GO:0061599">
    <property type="term" value="F:molybdopterin molybdotransferase activity"/>
    <property type="evidence" value="ECO:0007669"/>
    <property type="project" value="UniProtKB-UniRule"/>
</dbReference>
<dbReference type="Gene3D" id="3.40.980.10">
    <property type="entry name" value="MoaB/Mog-like domain"/>
    <property type="match status" value="1"/>
</dbReference>
<dbReference type="OrthoDB" id="9804758at2"/>
<dbReference type="SUPFAM" id="SSF63882">
    <property type="entry name" value="MoeA N-terminal region -like"/>
    <property type="match status" value="1"/>
</dbReference>
<proteinExistence type="inferred from homology"/>
<dbReference type="InterPro" id="IPR036425">
    <property type="entry name" value="MoaB/Mog-like_dom_sf"/>
</dbReference>
<dbReference type="Pfam" id="PF00994">
    <property type="entry name" value="MoCF_biosynth"/>
    <property type="match status" value="1"/>
</dbReference>
<evidence type="ECO:0000256" key="2">
    <source>
        <dbReference type="ARBA" id="ARBA00005046"/>
    </source>
</evidence>
<dbReference type="PROSITE" id="PS01079">
    <property type="entry name" value="MOCF_BIOSYNTHESIS_2"/>
    <property type="match status" value="1"/>
</dbReference>
<evidence type="ECO:0000313" key="9">
    <source>
        <dbReference type="Proteomes" id="UP000442714"/>
    </source>
</evidence>
<comment type="catalytic activity">
    <reaction evidence="5">
        <text>adenylyl-molybdopterin + molybdate = Mo-molybdopterin + AMP + H(+)</text>
        <dbReference type="Rhea" id="RHEA:35047"/>
        <dbReference type="ChEBI" id="CHEBI:15378"/>
        <dbReference type="ChEBI" id="CHEBI:36264"/>
        <dbReference type="ChEBI" id="CHEBI:62727"/>
        <dbReference type="ChEBI" id="CHEBI:71302"/>
        <dbReference type="ChEBI" id="CHEBI:456215"/>
        <dbReference type="EC" id="2.10.1.1"/>
    </reaction>
</comment>
<dbReference type="Pfam" id="PF03454">
    <property type="entry name" value="MoeA_C"/>
    <property type="match status" value="1"/>
</dbReference>
<dbReference type="Gene3D" id="3.90.105.10">
    <property type="entry name" value="Molybdopterin biosynthesis moea protein, domain 2"/>
    <property type="match status" value="1"/>
</dbReference>
<evidence type="ECO:0000256" key="4">
    <source>
        <dbReference type="ARBA" id="ARBA00023150"/>
    </source>
</evidence>
<dbReference type="CDD" id="cd00887">
    <property type="entry name" value="MoeA"/>
    <property type="match status" value="1"/>
</dbReference>
<evidence type="ECO:0000256" key="5">
    <source>
        <dbReference type="ARBA" id="ARBA00047317"/>
    </source>
</evidence>
<dbReference type="Gene3D" id="2.170.190.11">
    <property type="entry name" value="Molybdopterin biosynthesis moea protein, domain 3"/>
    <property type="match status" value="1"/>
</dbReference>
<comment type="cofactor">
    <cofactor evidence="6">
        <name>Mg(2+)</name>
        <dbReference type="ChEBI" id="CHEBI:18420"/>
    </cofactor>
</comment>
<dbReference type="PANTHER" id="PTHR10192:SF5">
    <property type="entry name" value="GEPHYRIN"/>
    <property type="match status" value="1"/>
</dbReference>
<dbReference type="Proteomes" id="UP000442714">
    <property type="component" value="Unassembled WGS sequence"/>
</dbReference>
<dbReference type="InterPro" id="IPR036688">
    <property type="entry name" value="MoeA_C_domain_IV_sf"/>
</dbReference>
<reference evidence="8 9" key="1">
    <citation type="submission" date="2019-12" db="EMBL/GenBank/DDBJ databases">
        <title>Genomic-based taxomic classification of the family Erythrobacteraceae.</title>
        <authorList>
            <person name="Xu L."/>
        </authorList>
    </citation>
    <scope>NUCLEOTIDE SEQUENCE [LARGE SCALE GENOMIC DNA]</scope>
    <source>
        <strain evidence="8 9">KCTC 52763</strain>
    </source>
</reference>
<keyword evidence="4 6" id="KW-0501">Molybdenum cofactor biosynthesis</keyword>
<comment type="function">
    <text evidence="1 6">Catalyzes the insertion of molybdate into adenylated molybdopterin with the concomitant release of AMP.</text>
</comment>
<keyword evidence="6" id="KW-0460">Magnesium</keyword>
<comment type="pathway">
    <text evidence="2 6">Cofactor biosynthesis; molybdopterin biosynthesis.</text>
</comment>
<keyword evidence="6 8" id="KW-0808">Transferase</keyword>
<dbReference type="RefSeq" id="WP_160603797.1">
    <property type="nucleotide sequence ID" value="NZ_WTYX01000001.1"/>
</dbReference>
<protein>
    <recommendedName>
        <fullName evidence="6">Molybdopterin molybdenumtransferase</fullName>
        <ecNumber evidence="6">2.10.1.1</ecNumber>
    </recommendedName>
</protein>
<feature type="domain" description="MoaB/Mog" evidence="7">
    <location>
        <begin position="173"/>
        <end position="310"/>
    </location>
</feature>
<dbReference type="InterPro" id="IPR036135">
    <property type="entry name" value="MoeA_linker/N_sf"/>
</dbReference>
<dbReference type="GO" id="GO:0005829">
    <property type="term" value="C:cytosol"/>
    <property type="evidence" value="ECO:0007669"/>
    <property type="project" value="TreeGrafter"/>
</dbReference>
<evidence type="ECO:0000256" key="3">
    <source>
        <dbReference type="ARBA" id="ARBA00010763"/>
    </source>
</evidence>